<dbReference type="Proteomes" id="UP000886501">
    <property type="component" value="Unassembled WGS sequence"/>
</dbReference>
<evidence type="ECO:0000313" key="1">
    <source>
        <dbReference type="EMBL" id="KAF9645116.1"/>
    </source>
</evidence>
<name>A0ACB6Z682_THEGA</name>
<comment type="caution">
    <text evidence="1">The sequence shown here is derived from an EMBL/GenBank/DDBJ whole genome shotgun (WGS) entry which is preliminary data.</text>
</comment>
<feature type="non-terminal residue" evidence="1">
    <location>
        <position position="1"/>
    </location>
</feature>
<proteinExistence type="predicted"/>
<protein>
    <submittedName>
        <fullName evidence="1">Kinase-like protein</fullName>
    </submittedName>
</protein>
<keyword evidence="2" id="KW-1185">Reference proteome</keyword>
<reference evidence="1" key="2">
    <citation type="journal article" date="2020" name="Nat. Commun.">
        <title>Large-scale genome sequencing of mycorrhizal fungi provides insights into the early evolution of symbiotic traits.</title>
        <authorList>
            <person name="Miyauchi S."/>
            <person name="Kiss E."/>
            <person name="Kuo A."/>
            <person name="Drula E."/>
            <person name="Kohler A."/>
            <person name="Sanchez-Garcia M."/>
            <person name="Morin E."/>
            <person name="Andreopoulos B."/>
            <person name="Barry K.W."/>
            <person name="Bonito G."/>
            <person name="Buee M."/>
            <person name="Carver A."/>
            <person name="Chen C."/>
            <person name="Cichocki N."/>
            <person name="Clum A."/>
            <person name="Culley D."/>
            <person name="Crous P.W."/>
            <person name="Fauchery L."/>
            <person name="Girlanda M."/>
            <person name="Hayes R.D."/>
            <person name="Keri Z."/>
            <person name="LaButti K."/>
            <person name="Lipzen A."/>
            <person name="Lombard V."/>
            <person name="Magnuson J."/>
            <person name="Maillard F."/>
            <person name="Murat C."/>
            <person name="Nolan M."/>
            <person name="Ohm R.A."/>
            <person name="Pangilinan J."/>
            <person name="Pereira M.F."/>
            <person name="Perotto S."/>
            <person name="Peter M."/>
            <person name="Pfister S."/>
            <person name="Riley R."/>
            <person name="Sitrit Y."/>
            <person name="Stielow J.B."/>
            <person name="Szollosi G."/>
            <person name="Zifcakova L."/>
            <person name="Stursova M."/>
            <person name="Spatafora J.W."/>
            <person name="Tedersoo L."/>
            <person name="Vaario L.M."/>
            <person name="Yamada A."/>
            <person name="Yan M."/>
            <person name="Wang P."/>
            <person name="Xu J."/>
            <person name="Bruns T."/>
            <person name="Baldrian P."/>
            <person name="Vilgalys R."/>
            <person name="Dunand C."/>
            <person name="Henrissat B."/>
            <person name="Grigoriev I.V."/>
            <person name="Hibbett D."/>
            <person name="Nagy L.G."/>
            <person name="Martin F.M."/>
        </authorList>
    </citation>
    <scope>NUCLEOTIDE SEQUENCE</scope>
    <source>
        <strain evidence="1">P2</strain>
    </source>
</reference>
<evidence type="ECO:0000313" key="2">
    <source>
        <dbReference type="Proteomes" id="UP000886501"/>
    </source>
</evidence>
<dbReference type="EMBL" id="MU118103">
    <property type="protein sequence ID" value="KAF9645116.1"/>
    <property type="molecule type" value="Genomic_DNA"/>
</dbReference>
<gene>
    <name evidence="1" type="ORF">BDM02DRAFT_3073744</name>
</gene>
<feature type="non-terminal residue" evidence="1">
    <location>
        <position position="122"/>
    </location>
</feature>
<accession>A0ACB6Z682</accession>
<sequence>KVTLKFPRSQMSGLEALHDMRIIHCDLKPENVLVFPNGHLSISDFDLSISWLDPRYEGYPSHAFRGRRLGGTEGYMAPEIVSVILDPDAPRRGNFGFAADIWSLGVIFAELGMSGRRFVSYE</sequence>
<organism evidence="1 2">
    <name type="scientific">Thelephora ganbajun</name>
    <name type="common">Ganba fungus</name>
    <dbReference type="NCBI Taxonomy" id="370292"/>
    <lineage>
        <taxon>Eukaryota</taxon>
        <taxon>Fungi</taxon>
        <taxon>Dikarya</taxon>
        <taxon>Basidiomycota</taxon>
        <taxon>Agaricomycotina</taxon>
        <taxon>Agaricomycetes</taxon>
        <taxon>Thelephorales</taxon>
        <taxon>Thelephoraceae</taxon>
        <taxon>Thelephora</taxon>
    </lineage>
</organism>
<reference evidence="1" key="1">
    <citation type="submission" date="2019-10" db="EMBL/GenBank/DDBJ databases">
        <authorList>
            <consortium name="DOE Joint Genome Institute"/>
            <person name="Kuo A."/>
            <person name="Miyauchi S."/>
            <person name="Kiss E."/>
            <person name="Drula E."/>
            <person name="Kohler A."/>
            <person name="Sanchez-Garcia M."/>
            <person name="Andreopoulos B."/>
            <person name="Barry K.W."/>
            <person name="Bonito G."/>
            <person name="Buee M."/>
            <person name="Carver A."/>
            <person name="Chen C."/>
            <person name="Cichocki N."/>
            <person name="Clum A."/>
            <person name="Culley D."/>
            <person name="Crous P.W."/>
            <person name="Fauchery L."/>
            <person name="Girlanda M."/>
            <person name="Hayes R."/>
            <person name="Keri Z."/>
            <person name="Labutti K."/>
            <person name="Lipzen A."/>
            <person name="Lombard V."/>
            <person name="Magnuson J."/>
            <person name="Maillard F."/>
            <person name="Morin E."/>
            <person name="Murat C."/>
            <person name="Nolan M."/>
            <person name="Ohm R."/>
            <person name="Pangilinan J."/>
            <person name="Pereira M."/>
            <person name="Perotto S."/>
            <person name="Peter M."/>
            <person name="Riley R."/>
            <person name="Sitrit Y."/>
            <person name="Stielow B."/>
            <person name="Szollosi G."/>
            <person name="Zifcakova L."/>
            <person name="Stursova M."/>
            <person name="Spatafora J.W."/>
            <person name="Tedersoo L."/>
            <person name="Vaario L.-M."/>
            <person name="Yamada A."/>
            <person name="Yan M."/>
            <person name="Wang P."/>
            <person name="Xu J."/>
            <person name="Bruns T."/>
            <person name="Baldrian P."/>
            <person name="Vilgalys R."/>
            <person name="Henrissat B."/>
            <person name="Grigoriev I.V."/>
            <person name="Hibbett D."/>
            <person name="Nagy L.G."/>
            <person name="Martin F.M."/>
        </authorList>
    </citation>
    <scope>NUCLEOTIDE SEQUENCE</scope>
    <source>
        <strain evidence="1">P2</strain>
    </source>
</reference>